<dbReference type="OrthoDB" id="1851733at2"/>
<name>A0A0X8G569_9FLAO</name>
<dbReference type="RefSeq" id="WP_068206095.1">
    <property type="nucleotide sequence ID" value="NZ_CP013355.1"/>
</dbReference>
<gene>
    <name evidence="1" type="ORF">Lupro_02815</name>
</gene>
<evidence type="ECO:0000313" key="2">
    <source>
        <dbReference type="Proteomes" id="UP000059672"/>
    </source>
</evidence>
<dbReference type="KEGG" id="lut:Lupro_02815"/>
<reference evidence="1 2" key="2">
    <citation type="journal article" date="2016" name="Int. J. Syst. Evol. Microbiol.">
        <title>Lutibacter profundi sp. nov., isolated from a deep-sea hydrothermal system on the Arctic Mid-Ocean Ridge and emended description of the genus Lutibacter.</title>
        <authorList>
            <person name="Le Moine Bauer S."/>
            <person name="Roalkvam I."/>
            <person name="Steen I.H."/>
            <person name="Dahle H."/>
        </authorList>
    </citation>
    <scope>NUCLEOTIDE SEQUENCE [LARGE SCALE GENOMIC DNA]</scope>
    <source>
        <strain evidence="1 2">LP1</strain>
    </source>
</reference>
<dbReference type="EMBL" id="CP013355">
    <property type="protein sequence ID" value="AMC10248.1"/>
    <property type="molecule type" value="Genomic_DNA"/>
</dbReference>
<sequence length="246" mass="29107">MNNRIIKDIRYFETKPDNYHGKFDGIIGNIYQNSPDTNYIGQRIARKLNEFGFISGEFDHIYINLSPKLNDNEIKESSVFLDKQIRYFDYGFTINVFNNLTEHEKDTKIKEITFKVLNWIYKKDNLKTQLISDVQNLMDKYNKSLTINYKTKETNHYRIDLNFQIRPDNATSKLIIEFTDKKENKTQYAISDILDYEDLYSLIDKVTLKDGFVVFQPKKSYHAELVAGKYKKPLLSIDIKSMTENK</sequence>
<protein>
    <submittedName>
        <fullName evidence="1">Uncharacterized protein</fullName>
    </submittedName>
</protein>
<keyword evidence="2" id="KW-1185">Reference proteome</keyword>
<organism evidence="1 2">
    <name type="scientific">Lutibacter profundi</name>
    <dbReference type="NCBI Taxonomy" id="1622118"/>
    <lineage>
        <taxon>Bacteria</taxon>
        <taxon>Pseudomonadati</taxon>
        <taxon>Bacteroidota</taxon>
        <taxon>Flavobacteriia</taxon>
        <taxon>Flavobacteriales</taxon>
        <taxon>Flavobacteriaceae</taxon>
        <taxon>Lutibacter</taxon>
    </lineage>
</organism>
<proteinExistence type="predicted"/>
<reference evidence="2" key="1">
    <citation type="submission" date="2015-12" db="EMBL/GenBank/DDBJ databases">
        <title>Complete genome sequence of Lutibacter profundus strain LP1.</title>
        <authorList>
            <person name="Wissuwa J."/>
            <person name="Le Moine Bauer S."/>
            <person name="Stokke R."/>
            <person name="Dahle H."/>
            <person name="Steen I.H."/>
        </authorList>
    </citation>
    <scope>NUCLEOTIDE SEQUENCE [LARGE SCALE GENOMIC DNA]</scope>
    <source>
        <strain evidence="2">LP1</strain>
    </source>
</reference>
<dbReference type="Proteomes" id="UP000059672">
    <property type="component" value="Chromosome"/>
</dbReference>
<dbReference type="AlphaFoldDB" id="A0A0X8G569"/>
<accession>A0A0X8G569</accession>
<evidence type="ECO:0000313" key="1">
    <source>
        <dbReference type="EMBL" id="AMC10248.1"/>
    </source>
</evidence>